<keyword evidence="2" id="KW-1185">Reference proteome</keyword>
<dbReference type="SUPFAM" id="SSF54001">
    <property type="entry name" value="Cysteine proteinases"/>
    <property type="match status" value="1"/>
</dbReference>
<proteinExistence type="predicted"/>
<dbReference type="Pfam" id="PF06672">
    <property type="entry name" value="DUF1175"/>
    <property type="match status" value="1"/>
</dbReference>
<dbReference type="Gene3D" id="3.90.1720.10">
    <property type="entry name" value="endopeptidase domain like (from Nostoc punctiforme)"/>
    <property type="match status" value="1"/>
</dbReference>
<dbReference type="InterPro" id="IPR009558">
    <property type="entry name" value="DUF1175"/>
</dbReference>
<reference evidence="1 2" key="1">
    <citation type="journal article" date="2012" name="Genome Biol. Evol.">
        <title>Genome Sequence of the Mesophilic Thermotogales Bacterium Mesotoga prima MesG1.Ag.4.2 Reveals the Largest Thermotogales Genome To Date.</title>
        <authorList>
            <person name="Zhaxybayeva O."/>
            <person name="Swithers K.S."/>
            <person name="Foght J."/>
            <person name="Green A.G."/>
            <person name="Bruce D."/>
            <person name="Detter C."/>
            <person name="Han S."/>
            <person name="Teshima H."/>
            <person name="Han J."/>
            <person name="Woyke T."/>
            <person name="Pitluck S."/>
            <person name="Nolan M."/>
            <person name="Ivanova N."/>
            <person name="Pati A."/>
            <person name="Land M.L."/>
            <person name="Dlutek M."/>
            <person name="Doolittle W.F."/>
            <person name="Noll K.M."/>
            <person name="Nesbo C.L."/>
        </authorList>
    </citation>
    <scope>NUCLEOTIDE SEQUENCE [LARGE SCALE GENOMIC DNA]</scope>
    <source>
        <strain evidence="2">mesG1.Ag.4.2</strain>
    </source>
</reference>
<gene>
    <name evidence="1" type="ORF">Theba_0006</name>
</gene>
<dbReference type="InterPro" id="IPR038765">
    <property type="entry name" value="Papain-like_cys_pep_sf"/>
</dbReference>
<dbReference type="STRING" id="660470.Theba_0006"/>
<dbReference type="GeneID" id="87105878"/>
<dbReference type="KEGG" id="mpg:Theba_0006"/>
<sequence precursor="true">MRMNIAYLFLVILTTVVLSATFLNFKDDYSNIRVQTSDVRRGESFSISVPKSTYERSTLSYVRGATLESFYSDSDLVTYSFCADDKNAVIVVDFKGLFRASKTISLEFNDFVDSNSDGFPDKLVLDYEDAENFRAWFVNIAAYQVIEFSNNWKSEERDCSGLIRFAAREALKTHDEGWFSETAVDYDLWREKTGIDLRKIPDVREYNYPDIPILRNRIFISNDGAFTYFADAYNLVRSSMVFKGRDLGAARPGDIIFFHHPSPSTFHSMIFTGDGLIYHTGPLSETDSGVLKLWSMDDYVRTMPYQWQPIYTNENYLGVYAFKFLPQK</sequence>
<evidence type="ECO:0008006" key="3">
    <source>
        <dbReference type="Google" id="ProtNLM"/>
    </source>
</evidence>
<name>I2F1F8_9BACT</name>
<organism evidence="1 2">
    <name type="scientific">Mesotoga prima MesG1.Ag.4.2</name>
    <dbReference type="NCBI Taxonomy" id="660470"/>
    <lineage>
        <taxon>Bacteria</taxon>
        <taxon>Thermotogati</taxon>
        <taxon>Thermotogota</taxon>
        <taxon>Thermotogae</taxon>
        <taxon>Kosmotogales</taxon>
        <taxon>Kosmotogaceae</taxon>
        <taxon>Mesotoga</taxon>
    </lineage>
</organism>
<evidence type="ECO:0000313" key="1">
    <source>
        <dbReference type="EMBL" id="AFK05761.1"/>
    </source>
</evidence>
<accession>I2F1F8</accession>
<protein>
    <recommendedName>
        <fullName evidence="3">DUF1175 domain-containing protein</fullName>
    </recommendedName>
</protein>
<dbReference type="EMBL" id="CP003532">
    <property type="protein sequence ID" value="AFK05761.1"/>
    <property type="molecule type" value="Genomic_DNA"/>
</dbReference>
<dbReference type="Proteomes" id="UP000002881">
    <property type="component" value="Chromosome"/>
</dbReference>
<dbReference type="AlphaFoldDB" id="I2F1F8"/>
<dbReference type="eggNOG" id="COG3234">
    <property type="taxonomic scope" value="Bacteria"/>
</dbReference>
<dbReference type="RefSeq" id="WP_014729944.1">
    <property type="nucleotide sequence ID" value="NC_017934.1"/>
</dbReference>
<evidence type="ECO:0000313" key="2">
    <source>
        <dbReference type="Proteomes" id="UP000002881"/>
    </source>
</evidence>
<dbReference type="HOGENOM" id="CLU_865401_0_0_0"/>